<feature type="region of interest" description="Disordered" evidence="1">
    <location>
        <begin position="137"/>
        <end position="171"/>
    </location>
</feature>
<reference evidence="3" key="1">
    <citation type="submission" date="2022-12" db="EMBL/GenBank/DDBJ databases">
        <title>Draft genome assemblies for two species of Escallonia (Escalloniales).</title>
        <authorList>
            <person name="Chanderbali A."/>
            <person name="Dervinis C."/>
            <person name="Anghel I."/>
            <person name="Soltis D."/>
            <person name="Soltis P."/>
            <person name="Zapata F."/>
        </authorList>
    </citation>
    <scope>NUCLEOTIDE SEQUENCE</scope>
    <source>
        <strain evidence="3">UCBG92.1500</strain>
        <tissue evidence="3">Leaf</tissue>
    </source>
</reference>
<feature type="region of interest" description="Disordered" evidence="1">
    <location>
        <begin position="1"/>
        <end position="41"/>
    </location>
</feature>
<feature type="region of interest" description="Disordered" evidence="1">
    <location>
        <begin position="196"/>
        <end position="219"/>
    </location>
</feature>
<organism evidence="3 4">
    <name type="scientific">Escallonia rubra</name>
    <dbReference type="NCBI Taxonomy" id="112253"/>
    <lineage>
        <taxon>Eukaryota</taxon>
        <taxon>Viridiplantae</taxon>
        <taxon>Streptophyta</taxon>
        <taxon>Embryophyta</taxon>
        <taxon>Tracheophyta</taxon>
        <taxon>Spermatophyta</taxon>
        <taxon>Magnoliopsida</taxon>
        <taxon>eudicotyledons</taxon>
        <taxon>Gunneridae</taxon>
        <taxon>Pentapetalae</taxon>
        <taxon>asterids</taxon>
        <taxon>campanulids</taxon>
        <taxon>Escalloniales</taxon>
        <taxon>Escalloniaceae</taxon>
        <taxon>Escallonia</taxon>
    </lineage>
</organism>
<protein>
    <recommendedName>
        <fullName evidence="2">DUF8204 domain-containing protein</fullName>
    </recommendedName>
</protein>
<name>A0AA88R286_9ASTE</name>
<dbReference type="EMBL" id="JAVXUO010001713">
    <property type="protein sequence ID" value="KAK2979782.1"/>
    <property type="molecule type" value="Genomic_DNA"/>
</dbReference>
<sequence length="219" mass="23812">MEEERVVNSKEIGGDGGDGGGGASPNREAAGGDTTSLAKKGKSCKGCLYYSSTLKSKSRDPLCVGITRTLPQVPRYIVGESEMEAAKEGRSLTDFRYGCVGYSIYTDNKNHPSDIEKTPTELPVCMGFEVLVDRRAATSPAHAHAHSKEDGHAFPQPRTNKPAHTAGDEFTRNASVVATGVAKNMRRVGNQIKSSLDDILYPYRRRPKQNVTDRSIDKH</sequence>
<dbReference type="AlphaFoldDB" id="A0AA88R286"/>
<accession>A0AA88R286</accession>
<dbReference type="Pfam" id="PF26631">
    <property type="entry name" value="DUF8204"/>
    <property type="match status" value="1"/>
</dbReference>
<dbReference type="PANTHER" id="PTHR34566:SF2">
    <property type="entry name" value="ALTERED INHERITANCE OF MITOCHONDRIA PROTEIN"/>
    <property type="match status" value="1"/>
</dbReference>
<dbReference type="InterPro" id="IPR058517">
    <property type="entry name" value="DUF8204"/>
</dbReference>
<gene>
    <name evidence="3" type="ORF">RJ640_016314</name>
</gene>
<feature type="non-terminal residue" evidence="3">
    <location>
        <position position="219"/>
    </location>
</feature>
<comment type="caution">
    <text evidence="3">The sequence shown here is derived from an EMBL/GenBank/DDBJ whole genome shotgun (WGS) entry which is preliminary data.</text>
</comment>
<dbReference type="Proteomes" id="UP001187471">
    <property type="component" value="Unassembled WGS sequence"/>
</dbReference>
<feature type="compositionally biased region" description="Gly residues" evidence="1">
    <location>
        <begin position="14"/>
        <end position="23"/>
    </location>
</feature>
<evidence type="ECO:0000313" key="4">
    <source>
        <dbReference type="Proteomes" id="UP001187471"/>
    </source>
</evidence>
<proteinExistence type="predicted"/>
<evidence type="ECO:0000313" key="3">
    <source>
        <dbReference type="EMBL" id="KAK2979782.1"/>
    </source>
</evidence>
<keyword evidence="4" id="KW-1185">Reference proteome</keyword>
<dbReference type="PANTHER" id="PTHR34566">
    <property type="entry name" value="ALTERED INHERITANCE OF MITOCHONDRIA PROTEIN"/>
    <property type="match status" value="1"/>
</dbReference>
<evidence type="ECO:0000256" key="1">
    <source>
        <dbReference type="SAM" id="MobiDB-lite"/>
    </source>
</evidence>
<evidence type="ECO:0000259" key="2">
    <source>
        <dbReference type="Pfam" id="PF26631"/>
    </source>
</evidence>
<feature type="domain" description="DUF8204" evidence="2">
    <location>
        <begin position="40"/>
        <end position="131"/>
    </location>
</feature>